<keyword evidence="2" id="KW-1185">Reference proteome</keyword>
<feature type="non-terminal residue" evidence="1">
    <location>
        <position position="412"/>
    </location>
</feature>
<accession>A0AA38F2L6</accession>
<reference evidence="1 2" key="1">
    <citation type="journal article" date="2021" name="Nat. Plants">
        <title>The Taxus genome provides insights into paclitaxel biosynthesis.</title>
        <authorList>
            <person name="Xiong X."/>
            <person name="Gou J."/>
            <person name="Liao Q."/>
            <person name="Li Y."/>
            <person name="Zhou Q."/>
            <person name="Bi G."/>
            <person name="Li C."/>
            <person name="Du R."/>
            <person name="Wang X."/>
            <person name="Sun T."/>
            <person name="Guo L."/>
            <person name="Liang H."/>
            <person name="Lu P."/>
            <person name="Wu Y."/>
            <person name="Zhang Z."/>
            <person name="Ro D.K."/>
            <person name="Shang Y."/>
            <person name="Huang S."/>
            <person name="Yan J."/>
        </authorList>
    </citation>
    <scope>NUCLEOTIDE SEQUENCE [LARGE SCALE GENOMIC DNA]</scope>
    <source>
        <strain evidence="1">Ta-2019</strain>
    </source>
</reference>
<dbReference type="AlphaFoldDB" id="A0AA38F2L6"/>
<dbReference type="Proteomes" id="UP000824469">
    <property type="component" value="Unassembled WGS sequence"/>
</dbReference>
<protein>
    <submittedName>
        <fullName evidence="1">Uncharacterized protein</fullName>
    </submittedName>
</protein>
<dbReference type="EMBL" id="JAHRHJ020003813">
    <property type="protein sequence ID" value="KAH9290094.1"/>
    <property type="molecule type" value="Genomic_DNA"/>
</dbReference>
<gene>
    <name evidence="1" type="ORF">KI387_034211</name>
</gene>
<organism evidence="1 2">
    <name type="scientific">Taxus chinensis</name>
    <name type="common">Chinese yew</name>
    <name type="synonym">Taxus wallichiana var. chinensis</name>
    <dbReference type="NCBI Taxonomy" id="29808"/>
    <lineage>
        <taxon>Eukaryota</taxon>
        <taxon>Viridiplantae</taxon>
        <taxon>Streptophyta</taxon>
        <taxon>Embryophyta</taxon>
        <taxon>Tracheophyta</taxon>
        <taxon>Spermatophyta</taxon>
        <taxon>Pinopsida</taxon>
        <taxon>Pinidae</taxon>
        <taxon>Conifers II</taxon>
        <taxon>Cupressales</taxon>
        <taxon>Taxaceae</taxon>
        <taxon>Taxus</taxon>
    </lineage>
</organism>
<sequence>NIEIPITKEKSQRMHSMIQSLDLLQSEFCDSSFDKFMQQCSKFMEKKAKEATESVAVWIISKKPLIEGLLNMMVLRQPDISLFFGDLCDEASIVKLSFLFHLFLSEPPDILHLMNNPHSLFIVQAGFQLFLDLFSSKLMPLFCQAGILWVGAWKLLEDLQQLNEDEWDACLATVLHQILSYYMSKGPTVLQKAPMKFFIQLLAKPCFARSFLDSITLFPDSSNGSADKGVLGKVRSHMTWNMMEHDAVQTWPAEAIHDIMTSVLSDSSVRVRRSAIQLLLQIEPPEVDAKELLYTIFLKIRDEDEKVKLLAFQRLIRFPMKLLYSNFEARDWKLIFQHALTHEGSHVYHIAKDLFLRYLSSDSVPPSRRLKMLDFAHKDNYEKYGELIGNHIAEIFEMETKFFDLYSCDDEN</sequence>
<proteinExistence type="predicted"/>
<evidence type="ECO:0000313" key="2">
    <source>
        <dbReference type="Proteomes" id="UP000824469"/>
    </source>
</evidence>
<evidence type="ECO:0000313" key="1">
    <source>
        <dbReference type="EMBL" id="KAH9290094.1"/>
    </source>
</evidence>
<comment type="caution">
    <text evidence="1">The sequence shown here is derived from an EMBL/GenBank/DDBJ whole genome shotgun (WGS) entry which is preliminary data.</text>
</comment>
<name>A0AA38F2L6_TAXCH</name>